<reference evidence="1 2" key="1">
    <citation type="journal article" date="2007" name="Genome Biol.">
        <title>Interrupted coding sequences in Mycobacterium smegmatis: authentic mutations or sequencing errors?</title>
        <authorList>
            <person name="Deshayes C."/>
            <person name="Perrodou E."/>
            <person name="Gallien S."/>
            <person name="Euphrasie D."/>
            <person name="Schaeffer C."/>
            <person name="Van-Dorsselaer A."/>
            <person name="Poch O."/>
            <person name="Lecompte O."/>
            <person name="Reyrat J.M."/>
        </authorList>
    </citation>
    <scope>NUCLEOTIDE SEQUENCE [LARGE SCALE GENOMIC DNA]</scope>
    <source>
        <strain evidence="2">ATCC 700084 / mc(2)155</strain>
    </source>
</reference>
<reference evidence="1 2" key="2">
    <citation type="journal article" date="2009" name="Genome Res.">
        <title>Ortho-proteogenomics: multiple proteomes investigation through orthology and a new MS-based protocol.</title>
        <authorList>
            <person name="Gallien S."/>
            <person name="Perrodou E."/>
            <person name="Carapito C."/>
            <person name="Deshayes C."/>
            <person name="Reyrat J.M."/>
            <person name="Van Dorsselaer A."/>
            <person name="Poch O."/>
            <person name="Schaeffer C."/>
            <person name="Lecompte O."/>
        </authorList>
    </citation>
    <scope>NUCLEOTIDE SEQUENCE [LARGE SCALE GENOMIC DNA]</scope>
    <source>
        <strain evidence="2">ATCC 700084 / mc(2)155</strain>
    </source>
</reference>
<protein>
    <submittedName>
        <fullName evidence="1">Uncharacterized protein</fullName>
    </submittedName>
</protein>
<evidence type="ECO:0000313" key="1">
    <source>
        <dbReference type="EMBL" id="AFP39959.1"/>
    </source>
</evidence>
<evidence type="ECO:0000313" key="2">
    <source>
        <dbReference type="Proteomes" id="UP000006158"/>
    </source>
</evidence>
<proteinExistence type="predicted"/>
<dbReference type="EMBL" id="CP001663">
    <property type="protein sequence ID" value="AFP39959.1"/>
    <property type="molecule type" value="Genomic_DNA"/>
</dbReference>
<name>I7GBP0_MYCS2</name>
<dbReference type="Proteomes" id="UP000006158">
    <property type="component" value="Chromosome"/>
</dbReference>
<organism evidence="1 2">
    <name type="scientific">Mycolicibacterium smegmatis (strain ATCC 700084 / mc(2)155)</name>
    <name type="common">Mycobacterium smegmatis</name>
    <dbReference type="NCBI Taxonomy" id="246196"/>
    <lineage>
        <taxon>Bacteria</taxon>
        <taxon>Bacillati</taxon>
        <taxon>Actinomycetota</taxon>
        <taxon>Actinomycetes</taxon>
        <taxon>Mycobacteriales</taxon>
        <taxon>Mycobacteriaceae</taxon>
        <taxon>Mycolicibacterium</taxon>
    </lineage>
</organism>
<accession>I7GBP0</accession>
<sequence length="32" mass="3677">MRDSTRRRGIRDCVADSPEMVGSEIVVIEKRD</sequence>
<dbReference type="AlphaFoldDB" id="I7GBP0"/>
<gene>
    <name evidence="1" type="ordered locus">MSMEI_3496</name>
</gene>
<dbReference type="PATRIC" id="fig|246196.56.peg.3584"/>
<dbReference type="KEGG" id="msg:MSMEI_3496"/>